<gene>
    <name evidence="1" type="ORF">HannXRQ_Chr14g0432861</name>
</gene>
<proteinExistence type="predicted"/>
<protein>
    <submittedName>
        <fullName evidence="1">Uncharacterized protein</fullName>
    </submittedName>
</protein>
<dbReference type="EMBL" id="CM007903">
    <property type="protein sequence ID" value="OTF97277.1"/>
    <property type="molecule type" value="Genomic_DNA"/>
</dbReference>
<keyword evidence="2" id="KW-1185">Reference proteome</keyword>
<sequence length="52" mass="6121">MCLLLSLVDFYWSKDGSSFDDRTLGLHFSWYFAANNKFILKLAYKCGVDSWF</sequence>
<evidence type="ECO:0000313" key="1">
    <source>
        <dbReference type="EMBL" id="OTF97277.1"/>
    </source>
</evidence>
<name>A0A251SEL3_HELAN</name>
<dbReference type="InParanoid" id="A0A251SEL3"/>
<accession>A0A251SEL3</accession>
<reference evidence="2" key="1">
    <citation type="journal article" date="2017" name="Nature">
        <title>The sunflower genome provides insights into oil metabolism, flowering and Asterid evolution.</title>
        <authorList>
            <person name="Badouin H."/>
            <person name="Gouzy J."/>
            <person name="Grassa C.J."/>
            <person name="Murat F."/>
            <person name="Staton S.E."/>
            <person name="Cottret L."/>
            <person name="Lelandais-Briere C."/>
            <person name="Owens G.L."/>
            <person name="Carrere S."/>
            <person name="Mayjonade B."/>
            <person name="Legrand L."/>
            <person name="Gill N."/>
            <person name="Kane N.C."/>
            <person name="Bowers J.E."/>
            <person name="Hubner S."/>
            <person name="Bellec A."/>
            <person name="Berard A."/>
            <person name="Berges H."/>
            <person name="Blanchet N."/>
            <person name="Boniface M.C."/>
            <person name="Brunel D."/>
            <person name="Catrice O."/>
            <person name="Chaidir N."/>
            <person name="Claudel C."/>
            <person name="Donnadieu C."/>
            <person name="Faraut T."/>
            <person name="Fievet G."/>
            <person name="Helmstetter N."/>
            <person name="King M."/>
            <person name="Knapp S.J."/>
            <person name="Lai Z."/>
            <person name="Le Paslier M.C."/>
            <person name="Lippi Y."/>
            <person name="Lorenzon L."/>
            <person name="Mandel J.R."/>
            <person name="Marage G."/>
            <person name="Marchand G."/>
            <person name="Marquand E."/>
            <person name="Bret-Mestries E."/>
            <person name="Morien E."/>
            <person name="Nambeesan S."/>
            <person name="Nguyen T."/>
            <person name="Pegot-Espagnet P."/>
            <person name="Pouilly N."/>
            <person name="Raftis F."/>
            <person name="Sallet E."/>
            <person name="Schiex T."/>
            <person name="Thomas J."/>
            <person name="Vandecasteele C."/>
            <person name="Vares D."/>
            <person name="Vear F."/>
            <person name="Vautrin S."/>
            <person name="Crespi M."/>
            <person name="Mangin B."/>
            <person name="Burke J.M."/>
            <person name="Salse J."/>
            <person name="Munos S."/>
            <person name="Vincourt P."/>
            <person name="Rieseberg L.H."/>
            <person name="Langlade N.B."/>
        </authorList>
    </citation>
    <scope>NUCLEOTIDE SEQUENCE [LARGE SCALE GENOMIC DNA]</scope>
    <source>
        <strain evidence="2">cv. SF193</strain>
    </source>
</reference>
<organism evidence="1 2">
    <name type="scientific">Helianthus annuus</name>
    <name type="common">Common sunflower</name>
    <dbReference type="NCBI Taxonomy" id="4232"/>
    <lineage>
        <taxon>Eukaryota</taxon>
        <taxon>Viridiplantae</taxon>
        <taxon>Streptophyta</taxon>
        <taxon>Embryophyta</taxon>
        <taxon>Tracheophyta</taxon>
        <taxon>Spermatophyta</taxon>
        <taxon>Magnoliopsida</taxon>
        <taxon>eudicotyledons</taxon>
        <taxon>Gunneridae</taxon>
        <taxon>Pentapetalae</taxon>
        <taxon>asterids</taxon>
        <taxon>campanulids</taxon>
        <taxon>Asterales</taxon>
        <taxon>Asteraceae</taxon>
        <taxon>Asteroideae</taxon>
        <taxon>Heliantheae alliance</taxon>
        <taxon>Heliantheae</taxon>
        <taxon>Helianthus</taxon>
    </lineage>
</organism>
<dbReference type="Proteomes" id="UP000215914">
    <property type="component" value="Chromosome 14"/>
</dbReference>
<dbReference type="AlphaFoldDB" id="A0A251SEL3"/>
<evidence type="ECO:0000313" key="2">
    <source>
        <dbReference type="Proteomes" id="UP000215914"/>
    </source>
</evidence>